<dbReference type="Proteomes" id="UP000768646">
    <property type="component" value="Unassembled WGS sequence"/>
</dbReference>
<reference evidence="1 2" key="1">
    <citation type="journal article" date="2021" name="Commun. Biol.">
        <title>Genomic insights into the host specific adaptation of the Pneumocystis genus.</title>
        <authorList>
            <person name="Cisse O.H."/>
            <person name="Ma L."/>
            <person name="Dekker J.P."/>
            <person name="Khil P.P."/>
            <person name="Youn J.-H."/>
            <person name="Brenchley J.M."/>
            <person name="Blair R."/>
            <person name="Pahar B."/>
            <person name="Chabe M."/>
            <person name="Van Rompay K.K.A."/>
            <person name="Keesler R."/>
            <person name="Sukura A."/>
            <person name="Hirsch V."/>
            <person name="Kutty G."/>
            <person name="Liu Y."/>
            <person name="Peng L."/>
            <person name="Chen J."/>
            <person name="Song J."/>
            <person name="Weissenbacher-Lang C."/>
            <person name="Xu J."/>
            <person name="Upham N.S."/>
            <person name="Stajich J.E."/>
            <person name="Cuomo C.A."/>
            <person name="Cushion M.T."/>
            <person name="Kovacs J.A."/>
        </authorList>
    </citation>
    <scope>NUCLEOTIDE SEQUENCE [LARGE SCALE GENOMIC DNA]</scope>
    <source>
        <strain evidence="1 2">RABM</strain>
    </source>
</reference>
<keyword evidence="2" id="KW-1185">Reference proteome</keyword>
<evidence type="ECO:0000313" key="1">
    <source>
        <dbReference type="EMBL" id="KAG4304919.1"/>
    </source>
</evidence>
<protein>
    <submittedName>
        <fullName evidence="1">Uncharacterized protein</fullName>
    </submittedName>
</protein>
<name>A0ACB7CDH7_9ASCO</name>
<gene>
    <name evidence="1" type="ORF">PORY_001594</name>
</gene>
<organism evidence="1 2">
    <name type="scientific">Pneumocystis oryctolagi</name>
    <dbReference type="NCBI Taxonomy" id="42067"/>
    <lineage>
        <taxon>Eukaryota</taxon>
        <taxon>Fungi</taxon>
        <taxon>Dikarya</taxon>
        <taxon>Ascomycota</taxon>
        <taxon>Taphrinomycotina</taxon>
        <taxon>Pneumocystomycetes</taxon>
        <taxon>Pneumocystaceae</taxon>
        <taxon>Pneumocystis</taxon>
    </lineage>
</organism>
<dbReference type="EMBL" id="JABTEG010000005">
    <property type="protein sequence ID" value="KAG4304919.1"/>
    <property type="molecule type" value="Genomic_DNA"/>
</dbReference>
<comment type="caution">
    <text evidence="1">The sequence shown here is derived from an EMBL/GenBank/DDBJ whole genome shotgun (WGS) entry which is preliminary data.</text>
</comment>
<proteinExistence type="predicted"/>
<sequence length="663" mass="77637">MAETAFPAELKHIQPFVKRAEEMRNVDKVVFYYCMRYFWAVKQGLEGELKTKAAEVYLERMVETLERIKMDPEYQSKIQDEKSGKVYMEKFSEEVFRNADEDIRMKRISSQTSKKFLASVNFFEVMKIWGELSPDVLYKIKYAKMCAIDIIKAYKNGLDPNNMLFNTENPVESTVSQKETTLNAFEKQIVPTENDLLLSKDLILNLGNEKQNLNDLILKNPETFKSSTKKTEENKQIVTDTSRISTCDIEVIEDRIERIEKAQKHARWAISALNFEDLKTAICELKNAAVMAFSCEIGLDHIIFYDKDFSRILIDLSFMEDSCFLFLPYPNLIRDNEKFLSDQTGTQFFQNKYLSTKDDYVYNIDQNASEKSELLTFQNQENILQKHGCTLETWNGEHFDRRIQYVPIMDCPSENFQTSLLGYGSQINFPNITNDQVLKQNLSLYPNIETYTMDTEVVSDEATIRNYSYLEPSVSKNNYETDNVISTDSDTVPEFQKMLFISNSSTKQNVCFNCGVSETPLWRRSPDKNNACGLYLKHYKYMRPLVSRHRKLANSQLRSSAKMICANCKVTQTSLWRKNELGKPVCNACGLYEKLHHTQRPVTMRKEYVIRRRRYKNLLEHFYDVDDPNLKFFKKILNPKVSREKHYISFCIIHYGIIKNYLY</sequence>
<accession>A0ACB7CDH7</accession>
<evidence type="ECO:0000313" key="2">
    <source>
        <dbReference type="Proteomes" id="UP000768646"/>
    </source>
</evidence>